<name>A0A0C2I6P0_THEKT</name>
<protein>
    <submittedName>
        <fullName evidence="1">Uncharacterized protein</fullName>
    </submittedName>
</protein>
<dbReference type="AlphaFoldDB" id="A0A0C2I6P0"/>
<proteinExistence type="predicted"/>
<dbReference type="EMBL" id="JWZT01005403">
    <property type="protein sequence ID" value="KII60863.1"/>
    <property type="molecule type" value="Genomic_DNA"/>
</dbReference>
<reference evidence="1 2" key="1">
    <citation type="journal article" date="2014" name="Genome Biol. Evol.">
        <title>The genome of the myxosporean Thelohanellus kitauei shows adaptations to nutrient acquisition within its fish host.</title>
        <authorList>
            <person name="Yang Y."/>
            <person name="Xiong J."/>
            <person name="Zhou Z."/>
            <person name="Huo F."/>
            <person name="Miao W."/>
            <person name="Ran C."/>
            <person name="Liu Y."/>
            <person name="Zhang J."/>
            <person name="Feng J."/>
            <person name="Wang M."/>
            <person name="Wang M."/>
            <person name="Wang L."/>
            <person name="Yao B."/>
        </authorList>
    </citation>
    <scope>NUCLEOTIDE SEQUENCE [LARGE SCALE GENOMIC DNA]</scope>
    <source>
        <strain evidence="1">Wuqing</strain>
    </source>
</reference>
<evidence type="ECO:0000313" key="2">
    <source>
        <dbReference type="Proteomes" id="UP000031668"/>
    </source>
</evidence>
<accession>A0A0C2I6P0</accession>
<organism evidence="1 2">
    <name type="scientific">Thelohanellus kitauei</name>
    <name type="common">Myxosporean</name>
    <dbReference type="NCBI Taxonomy" id="669202"/>
    <lineage>
        <taxon>Eukaryota</taxon>
        <taxon>Metazoa</taxon>
        <taxon>Cnidaria</taxon>
        <taxon>Myxozoa</taxon>
        <taxon>Myxosporea</taxon>
        <taxon>Bivalvulida</taxon>
        <taxon>Platysporina</taxon>
        <taxon>Myxobolidae</taxon>
        <taxon>Thelohanellus</taxon>
    </lineage>
</organism>
<sequence>MLSKNTKRKQNKLFQLQCFVCSEIVTFPYVGNAHMVCASQKIDQRFVDYPAKQSVSILITNFRSGSGIDCMEAKKWLVTEGNDKHHISIGIPWFKRRSPKLKDNRTPFFMAYQIS</sequence>
<evidence type="ECO:0000313" key="1">
    <source>
        <dbReference type="EMBL" id="KII60863.1"/>
    </source>
</evidence>
<gene>
    <name evidence="1" type="ORF">RF11_04400</name>
</gene>
<comment type="caution">
    <text evidence="1">The sequence shown here is derived from an EMBL/GenBank/DDBJ whole genome shotgun (WGS) entry which is preliminary data.</text>
</comment>
<keyword evidence="2" id="KW-1185">Reference proteome</keyword>
<dbReference type="Proteomes" id="UP000031668">
    <property type="component" value="Unassembled WGS sequence"/>
</dbReference>